<sequence>MSSIELDIWRGEWGLASIDLECLKVLTYMKFIGVAVKVRESSNPFFTPKGALPVMRDGRTVLTNFEEVVDYLKSLHYSTDVHLNQKQAAEASAFTQYLREKLYPAYQYAWWVDEKNYGDVTRPTYAKALQIPFNFYYPSRYQSAAKEMIDALYGENTDLKEIEKTVYSEAEKCLKTLSDRLGESEYFFGNRPSSFDAIVFAYLAPLVKAPFPNSTLTNHVKGIANLSRFVARISQKNFRNVTDEYNKQNAKKSQGTQAEREVQFPNATRNKVLAGLFALLAMTGYAAATGMFQDMRDFEHSQEYGEMFENEEDDN</sequence>
<dbReference type="EMBL" id="OV170232">
    <property type="protein sequence ID" value="CAH0718118.1"/>
    <property type="molecule type" value="Genomic_DNA"/>
</dbReference>
<evidence type="ECO:0000259" key="8">
    <source>
        <dbReference type="Pfam" id="PF10568"/>
    </source>
</evidence>
<evidence type="ECO:0000256" key="2">
    <source>
        <dbReference type="ARBA" id="ARBA00009170"/>
    </source>
</evidence>
<dbReference type="PANTHER" id="PTHR12289">
    <property type="entry name" value="METAXIN RELATED"/>
    <property type="match status" value="1"/>
</dbReference>
<feature type="domain" description="Metaxin glutathione S-transferase" evidence="9">
    <location>
        <begin position="170"/>
        <end position="233"/>
    </location>
</feature>
<dbReference type="CDD" id="cd03212">
    <property type="entry name" value="GST_C_Metaxin1_3"/>
    <property type="match status" value="1"/>
</dbReference>
<dbReference type="Pfam" id="PF10568">
    <property type="entry name" value="Tom37"/>
    <property type="match status" value="1"/>
</dbReference>
<feature type="non-terminal residue" evidence="10">
    <location>
        <position position="315"/>
    </location>
</feature>
<evidence type="ECO:0008006" key="12">
    <source>
        <dbReference type="Google" id="ProtNLM"/>
    </source>
</evidence>
<dbReference type="AlphaFoldDB" id="A0A8J9VA45"/>
<dbReference type="OrthoDB" id="5835136at2759"/>
<proteinExistence type="inferred from homology"/>
<evidence type="ECO:0000256" key="5">
    <source>
        <dbReference type="ARBA" id="ARBA00022927"/>
    </source>
</evidence>
<evidence type="ECO:0000256" key="1">
    <source>
        <dbReference type="ARBA" id="ARBA00004294"/>
    </source>
</evidence>
<evidence type="ECO:0000256" key="6">
    <source>
        <dbReference type="ARBA" id="ARBA00023128"/>
    </source>
</evidence>
<evidence type="ECO:0000256" key="4">
    <source>
        <dbReference type="ARBA" id="ARBA00022787"/>
    </source>
</evidence>
<organism evidence="10 11">
    <name type="scientific">Brenthis ino</name>
    <name type="common">lesser marbled fritillary</name>
    <dbReference type="NCBI Taxonomy" id="405034"/>
    <lineage>
        <taxon>Eukaryota</taxon>
        <taxon>Metazoa</taxon>
        <taxon>Ecdysozoa</taxon>
        <taxon>Arthropoda</taxon>
        <taxon>Hexapoda</taxon>
        <taxon>Insecta</taxon>
        <taxon>Pterygota</taxon>
        <taxon>Neoptera</taxon>
        <taxon>Endopterygota</taxon>
        <taxon>Lepidoptera</taxon>
        <taxon>Glossata</taxon>
        <taxon>Ditrysia</taxon>
        <taxon>Papilionoidea</taxon>
        <taxon>Nymphalidae</taxon>
        <taxon>Heliconiinae</taxon>
        <taxon>Argynnini</taxon>
        <taxon>Brenthis</taxon>
    </lineage>
</organism>
<comment type="subcellular location">
    <subcellularLocation>
        <location evidence="1">Mitochondrion outer membrane</location>
    </subcellularLocation>
</comment>
<keyword evidence="7" id="KW-0472">Membrane</keyword>
<dbReference type="GO" id="GO:0015031">
    <property type="term" value="P:protein transport"/>
    <property type="evidence" value="ECO:0007669"/>
    <property type="project" value="UniProtKB-KW"/>
</dbReference>
<evidence type="ECO:0000256" key="3">
    <source>
        <dbReference type="ARBA" id="ARBA00022448"/>
    </source>
</evidence>
<dbReference type="Gene3D" id="1.20.1050.10">
    <property type="match status" value="1"/>
</dbReference>
<dbReference type="InterPro" id="IPR019564">
    <property type="entry name" value="Sam37/metaxin_N"/>
</dbReference>
<evidence type="ECO:0000313" key="10">
    <source>
        <dbReference type="EMBL" id="CAH0718118.1"/>
    </source>
</evidence>
<keyword evidence="11" id="KW-1185">Reference proteome</keyword>
<keyword evidence="3" id="KW-0813">Transport</keyword>
<dbReference type="GO" id="GO:0001401">
    <property type="term" value="C:SAM complex"/>
    <property type="evidence" value="ECO:0007669"/>
    <property type="project" value="InterPro"/>
</dbReference>
<name>A0A8J9VA45_9NEOP</name>
<keyword evidence="5" id="KW-0653">Protein transport</keyword>
<dbReference type="InterPro" id="IPR033468">
    <property type="entry name" value="Metaxin_GST"/>
</dbReference>
<dbReference type="InterPro" id="IPR036282">
    <property type="entry name" value="Glutathione-S-Trfase_C_sf"/>
</dbReference>
<evidence type="ECO:0000313" key="11">
    <source>
        <dbReference type="Proteomes" id="UP000838878"/>
    </source>
</evidence>
<keyword evidence="6" id="KW-0496">Mitochondrion</keyword>
<feature type="domain" description="Mitochondrial outer membrane transport complex Sam37/metaxin N-terminal" evidence="8">
    <location>
        <begin position="22"/>
        <end position="142"/>
    </location>
</feature>
<gene>
    <name evidence="10" type="ORF">BINO364_LOCUS4649</name>
</gene>
<dbReference type="Pfam" id="PF17171">
    <property type="entry name" value="GST_C_6"/>
    <property type="match status" value="1"/>
</dbReference>
<dbReference type="Proteomes" id="UP000838878">
    <property type="component" value="Chromosome 12"/>
</dbReference>
<comment type="similarity">
    <text evidence="2">Belongs to the metaxin family.</text>
</comment>
<protein>
    <recommendedName>
        <fullName evidence="12">Metaxin-1</fullName>
    </recommendedName>
</protein>
<dbReference type="CDD" id="cd03078">
    <property type="entry name" value="GST_N_Metaxin1_like"/>
    <property type="match status" value="1"/>
</dbReference>
<reference evidence="10" key="1">
    <citation type="submission" date="2021-12" db="EMBL/GenBank/DDBJ databases">
        <authorList>
            <person name="Martin H S."/>
        </authorList>
    </citation>
    <scope>NUCLEOTIDE SEQUENCE</scope>
</reference>
<accession>A0A8J9VA45</accession>
<keyword evidence="4" id="KW-1000">Mitochondrion outer membrane</keyword>
<dbReference type="InterPro" id="IPR050931">
    <property type="entry name" value="Mito_Protein_Transport_Metaxin"/>
</dbReference>
<evidence type="ECO:0000256" key="7">
    <source>
        <dbReference type="ARBA" id="ARBA00023136"/>
    </source>
</evidence>
<dbReference type="SUPFAM" id="SSF47616">
    <property type="entry name" value="GST C-terminal domain-like"/>
    <property type="match status" value="1"/>
</dbReference>
<dbReference type="PANTHER" id="PTHR12289:SF41">
    <property type="entry name" value="FAILED AXON CONNECTIONS-RELATED"/>
    <property type="match status" value="1"/>
</dbReference>
<dbReference type="GO" id="GO:0007005">
    <property type="term" value="P:mitochondrion organization"/>
    <property type="evidence" value="ECO:0007669"/>
    <property type="project" value="TreeGrafter"/>
</dbReference>
<evidence type="ECO:0000259" key="9">
    <source>
        <dbReference type="Pfam" id="PF17171"/>
    </source>
</evidence>